<organism evidence="2 3">
    <name type="scientific">Variovorax paradoxus</name>
    <dbReference type="NCBI Taxonomy" id="34073"/>
    <lineage>
        <taxon>Bacteria</taxon>
        <taxon>Pseudomonadati</taxon>
        <taxon>Pseudomonadota</taxon>
        <taxon>Betaproteobacteria</taxon>
        <taxon>Burkholderiales</taxon>
        <taxon>Comamonadaceae</taxon>
        <taxon>Variovorax</taxon>
    </lineage>
</organism>
<name>A0A5Q0M4M6_VARPD</name>
<dbReference type="SUPFAM" id="SSF53474">
    <property type="entry name" value="alpha/beta-Hydrolases"/>
    <property type="match status" value="1"/>
</dbReference>
<evidence type="ECO:0000259" key="1">
    <source>
        <dbReference type="Pfam" id="PF12697"/>
    </source>
</evidence>
<reference evidence="2 3" key="1">
    <citation type="submission" date="2019-10" db="EMBL/GenBank/DDBJ databases">
        <title>Complete genome sequence of Variovorax paradoxus 5C-2.</title>
        <authorList>
            <person name="Gogoleva N.E."/>
            <person name="Balkin A.S."/>
        </authorList>
    </citation>
    <scope>NUCLEOTIDE SEQUENCE [LARGE SCALE GENOMIC DNA]</scope>
    <source>
        <strain evidence="2 3">5C-2</strain>
    </source>
</reference>
<accession>A0A5Q0M4M6</accession>
<gene>
    <name evidence="2" type="ORF">GFK26_18965</name>
</gene>
<feature type="domain" description="AB hydrolase-1" evidence="1">
    <location>
        <begin position="50"/>
        <end position="287"/>
    </location>
</feature>
<sequence length="304" mass="32865">MNLVDQDKGGRRSIGRADESARVDIEHAFLDVGGVHTSYYTAGDPSSTPVLLLHDGAWGADAMLSWRDVLVDLAADHRVVAPDLPGFGQTDKVVMFGTSPFEHRLRHIAGFLKLLQLSGPPHVVGTSFGGTLALRAAAASSFPMASATSVAGTGGPWRVELAKQLLADLEPGREYISRVVEVLTNKTSGMDEHIDRRYKNSTAPGHYAAMVSLRLKHPAAAPVVVEDRYPASLADAAVPVSVITTAQDRLVEPDWPKHVRPVAPNVAFYQMDGPHSPNITHPQELAALLRDIMRNQGRSHTRTE</sequence>
<dbReference type="Proteomes" id="UP000326780">
    <property type="component" value="Chromosome"/>
</dbReference>
<dbReference type="GO" id="GO:0016020">
    <property type="term" value="C:membrane"/>
    <property type="evidence" value="ECO:0007669"/>
    <property type="project" value="TreeGrafter"/>
</dbReference>
<dbReference type="Pfam" id="PF12697">
    <property type="entry name" value="Abhydrolase_6"/>
    <property type="match status" value="1"/>
</dbReference>
<dbReference type="InterPro" id="IPR000073">
    <property type="entry name" value="AB_hydrolase_1"/>
</dbReference>
<evidence type="ECO:0000313" key="3">
    <source>
        <dbReference type="Proteomes" id="UP000326780"/>
    </source>
</evidence>
<dbReference type="PANTHER" id="PTHR43798:SF33">
    <property type="entry name" value="HYDROLASE, PUTATIVE (AFU_ORTHOLOGUE AFUA_2G14860)-RELATED"/>
    <property type="match status" value="1"/>
</dbReference>
<evidence type="ECO:0000313" key="2">
    <source>
        <dbReference type="EMBL" id="QFZ84700.1"/>
    </source>
</evidence>
<dbReference type="AlphaFoldDB" id="A0A5Q0M4M6"/>
<protein>
    <submittedName>
        <fullName evidence="2">Alpha/beta fold hydrolase</fullName>
    </submittedName>
</protein>
<keyword evidence="2" id="KW-0378">Hydrolase</keyword>
<dbReference type="PANTHER" id="PTHR43798">
    <property type="entry name" value="MONOACYLGLYCEROL LIPASE"/>
    <property type="match status" value="1"/>
</dbReference>
<dbReference type="InterPro" id="IPR029058">
    <property type="entry name" value="AB_hydrolase_fold"/>
</dbReference>
<dbReference type="Gene3D" id="3.40.50.1820">
    <property type="entry name" value="alpha/beta hydrolase"/>
    <property type="match status" value="1"/>
</dbReference>
<dbReference type="PRINTS" id="PR00111">
    <property type="entry name" value="ABHYDROLASE"/>
</dbReference>
<dbReference type="GO" id="GO:0016787">
    <property type="term" value="F:hydrolase activity"/>
    <property type="evidence" value="ECO:0007669"/>
    <property type="project" value="UniProtKB-KW"/>
</dbReference>
<dbReference type="InterPro" id="IPR050266">
    <property type="entry name" value="AB_hydrolase_sf"/>
</dbReference>
<dbReference type="EMBL" id="CP045644">
    <property type="protein sequence ID" value="QFZ84700.1"/>
    <property type="molecule type" value="Genomic_DNA"/>
</dbReference>
<proteinExistence type="predicted"/>